<dbReference type="GO" id="GO:0046872">
    <property type="term" value="F:metal ion binding"/>
    <property type="evidence" value="ECO:0007669"/>
    <property type="project" value="UniProtKB-KW"/>
</dbReference>
<sequence>MRLRSPLICPRALKTTADEGSINRWTSYAVSGSGKMLRPTIILLMADLCNWQTGLLDDKTVQTSQYKIAMIAEMIHTSSLIHDDIIDESDQRRGRATVSKLKGARLVSVGGDLMAVFLGDYILAKATELLTTLNNADVIQVLSQVIEDLVKGELMQSTSVEDGDKAFVQYLNKTYRKTASLFSHSLKATAICSGASETIQDAAFLFGKNFGMAFQLMDDVLDFVSTEENLGKPAGVDLRLGICTGPVLFACDQYPELQQVVRSRYCSEEDVPSVIDMVKKSDGILRTKQLAEQYCNQAIRQLDVFPVTESKRCLIDLVTKQTTRNK</sequence>
<evidence type="ECO:0000313" key="8">
    <source>
        <dbReference type="EMBL" id="VDP29531.1"/>
    </source>
</evidence>
<dbReference type="PANTHER" id="PTHR12001:SF69">
    <property type="entry name" value="ALL TRANS-POLYPRENYL-DIPHOSPHATE SYNTHASE PDSS1"/>
    <property type="match status" value="1"/>
</dbReference>
<dbReference type="AlphaFoldDB" id="A0A183J2R4"/>
<protein>
    <submittedName>
        <fullName evidence="10">Decaprenyl-diphosphate synthase subunit 1</fullName>
    </submittedName>
</protein>
<dbReference type="InterPro" id="IPR033749">
    <property type="entry name" value="Polyprenyl_synt_CS"/>
</dbReference>
<dbReference type="InterPro" id="IPR008949">
    <property type="entry name" value="Isoprenoid_synthase_dom_sf"/>
</dbReference>
<reference evidence="10" key="1">
    <citation type="submission" date="2016-06" db="UniProtKB">
        <authorList>
            <consortium name="WormBaseParasite"/>
        </authorList>
    </citation>
    <scope>IDENTIFICATION</scope>
</reference>
<dbReference type="Proteomes" id="UP000270296">
    <property type="component" value="Unassembled WGS sequence"/>
</dbReference>
<proteinExistence type="inferred from homology"/>
<evidence type="ECO:0000256" key="7">
    <source>
        <dbReference type="RuleBase" id="RU004466"/>
    </source>
</evidence>
<dbReference type="OrthoDB" id="6921389at2759"/>
<dbReference type="GO" id="GO:0008299">
    <property type="term" value="P:isoprenoid biosynthetic process"/>
    <property type="evidence" value="ECO:0007669"/>
    <property type="project" value="UniProtKB-KW"/>
</dbReference>
<organism evidence="10">
    <name type="scientific">Soboliphyme baturini</name>
    <dbReference type="NCBI Taxonomy" id="241478"/>
    <lineage>
        <taxon>Eukaryota</taxon>
        <taxon>Metazoa</taxon>
        <taxon>Ecdysozoa</taxon>
        <taxon>Nematoda</taxon>
        <taxon>Enoplea</taxon>
        <taxon>Dorylaimia</taxon>
        <taxon>Dioctophymatida</taxon>
        <taxon>Dioctophymatoidea</taxon>
        <taxon>Soboliphymatidae</taxon>
        <taxon>Soboliphyme</taxon>
    </lineage>
</organism>
<evidence type="ECO:0000313" key="9">
    <source>
        <dbReference type="Proteomes" id="UP000270296"/>
    </source>
</evidence>
<dbReference type="PROSITE" id="PS00723">
    <property type="entry name" value="POLYPRENYL_SYNTHASE_1"/>
    <property type="match status" value="1"/>
</dbReference>
<dbReference type="PANTHER" id="PTHR12001">
    <property type="entry name" value="GERANYLGERANYL PYROPHOSPHATE SYNTHASE"/>
    <property type="match status" value="1"/>
</dbReference>
<dbReference type="InterPro" id="IPR000092">
    <property type="entry name" value="Polyprenyl_synt"/>
</dbReference>
<keyword evidence="6" id="KW-0414">Isoprene biosynthesis</keyword>
<evidence type="ECO:0000256" key="5">
    <source>
        <dbReference type="ARBA" id="ARBA00022842"/>
    </source>
</evidence>
<name>A0A183J2R4_9BILA</name>
<keyword evidence="9" id="KW-1185">Reference proteome</keyword>
<evidence type="ECO:0000256" key="3">
    <source>
        <dbReference type="ARBA" id="ARBA00022679"/>
    </source>
</evidence>
<dbReference type="SUPFAM" id="SSF48576">
    <property type="entry name" value="Terpenoid synthases"/>
    <property type="match status" value="1"/>
</dbReference>
<dbReference type="GO" id="GO:0006744">
    <property type="term" value="P:ubiquinone biosynthetic process"/>
    <property type="evidence" value="ECO:0007669"/>
    <property type="project" value="TreeGrafter"/>
</dbReference>
<gene>
    <name evidence="8" type="ORF">SBAD_LOCUS10163</name>
</gene>
<dbReference type="GO" id="GO:0042811">
    <property type="term" value="P:pheromone biosynthetic process"/>
    <property type="evidence" value="ECO:0007669"/>
    <property type="project" value="UniProtKB-ARBA"/>
</dbReference>
<keyword evidence="4" id="KW-0479">Metal-binding</keyword>
<dbReference type="GO" id="GO:1990234">
    <property type="term" value="C:transferase complex"/>
    <property type="evidence" value="ECO:0007669"/>
    <property type="project" value="TreeGrafter"/>
</dbReference>
<dbReference type="GO" id="GO:0005739">
    <property type="term" value="C:mitochondrion"/>
    <property type="evidence" value="ECO:0007669"/>
    <property type="project" value="TreeGrafter"/>
</dbReference>
<comment type="similarity">
    <text evidence="2 7">Belongs to the FPP/GGPP synthase family.</text>
</comment>
<evidence type="ECO:0000256" key="6">
    <source>
        <dbReference type="ARBA" id="ARBA00023229"/>
    </source>
</evidence>
<accession>A0A183J2R4</accession>
<dbReference type="SFLD" id="SFLDS00005">
    <property type="entry name" value="Isoprenoid_Synthase_Type_I"/>
    <property type="match status" value="1"/>
</dbReference>
<keyword evidence="5" id="KW-0460">Magnesium</keyword>
<evidence type="ECO:0000313" key="10">
    <source>
        <dbReference type="WBParaSite" id="SBAD_0001052601-mRNA-1"/>
    </source>
</evidence>
<evidence type="ECO:0000256" key="4">
    <source>
        <dbReference type="ARBA" id="ARBA00022723"/>
    </source>
</evidence>
<reference evidence="8 9" key="2">
    <citation type="submission" date="2018-11" db="EMBL/GenBank/DDBJ databases">
        <authorList>
            <consortium name="Pathogen Informatics"/>
        </authorList>
    </citation>
    <scope>NUCLEOTIDE SEQUENCE [LARGE SCALE GENOMIC DNA]</scope>
</reference>
<evidence type="ECO:0000256" key="2">
    <source>
        <dbReference type="ARBA" id="ARBA00006706"/>
    </source>
</evidence>
<dbReference type="Gene3D" id="1.10.600.10">
    <property type="entry name" value="Farnesyl Diphosphate Synthase"/>
    <property type="match status" value="1"/>
</dbReference>
<evidence type="ECO:0000256" key="1">
    <source>
        <dbReference type="ARBA" id="ARBA00001946"/>
    </source>
</evidence>
<dbReference type="PROSITE" id="PS00444">
    <property type="entry name" value="POLYPRENYL_SYNTHASE_2"/>
    <property type="match status" value="1"/>
</dbReference>
<dbReference type="WBParaSite" id="SBAD_0001052601-mRNA-1">
    <property type="protein sequence ID" value="SBAD_0001052601-mRNA-1"/>
    <property type="gene ID" value="SBAD_0001052601"/>
</dbReference>
<keyword evidence="3 7" id="KW-0808">Transferase</keyword>
<dbReference type="CDD" id="cd00685">
    <property type="entry name" value="Trans_IPPS_HT"/>
    <property type="match status" value="1"/>
</dbReference>
<dbReference type="EMBL" id="UZAM01013706">
    <property type="protein sequence ID" value="VDP29531.1"/>
    <property type="molecule type" value="Genomic_DNA"/>
</dbReference>
<dbReference type="Pfam" id="PF00348">
    <property type="entry name" value="polyprenyl_synt"/>
    <property type="match status" value="1"/>
</dbReference>
<comment type="cofactor">
    <cofactor evidence="1">
        <name>Mg(2+)</name>
        <dbReference type="ChEBI" id="CHEBI:18420"/>
    </cofactor>
</comment>
<dbReference type="GO" id="GO:0004659">
    <property type="term" value="F:prenyltransferase activity"/>
    <property type="evidence" value="ECO:0007669"/>
    <property type="project" value="InterPro"/>
</dbReference>